<dbReference type="Proteomes" id="UP001652621">
    <property type="component" value="Unplaced"/>
</dbReference>
<reference evidence="4" key="2">
    <citation type="submission" date="2025-04" db="UniProtKB">
        <authorList>
            <consortium name="RefSeq"/>
        </authorList>
    </citation>
    <scope>IDENTIFICATION</scope>
    <source>
        <strain evidence="4">Aabys</strain>
    </source>
</reference>
<keyword evidence="3" id="KW-1185">Reference proteome</keyword>
<dbReference type="RefSeq" id="XP_005179202.2">
    <property type="nucleotide sequence ID" value="XM_005179145.3"/>
</dbReference>
<sequence>MFNFFKEKEKTQIGKNVESSVSSAWDLIHSANGKFRSFVLNYDWLVYTILGVLLASCVIYYFYDHKRISETRRRRQELQLASQRNSQQRRPGASFRDHEIFQNAMQTTRNIVDRECRARNNTPSNSYVLRHTRSGRIYGDYYEAE</sequence>
<dbReference type="OrthoDB" id="8026703at2759"/>
<evidence type="ECO:0000313" key="3">
    <source>
        <dbReference type="Proteomes" id="UP001652621"/>
    </source>
</evidence>
<dbReference type="VEuPathDB" id="VectorBase:MDOMA2_009899"/>
<dbReference type="GeneID" id="101893574"/>
<gene>
    <name evidence="2" type="primary">101893574</name>
    <name evidence="4" type="synonym">LOC101893574</name>
</gene>
<dbReference type="VEuPathDB" id="VectorBase:MDOA010624"/>
<evidence type="ECO:0000313" key="4">
    <source>
        <dbReference type="RefSeq" id="XP_005179202.2"/>
    </source>
</evidence>
<name>A0A1I8N1R0_MUSDO</name>
<feature type="transmembrane region" description="Helical" evidence="1">
    <location>
        <begin position="44"/>
        <end position="63"/>
    </location>
</feature>
<dbReference type="eggNOG" id="ENOG502TKWU">
    <property type="taxonomic scope" value="Eukaryota"/>
</dbReference>
<dbReference type="KEGG" id="mde:101893574"/>
<keyword evidence="1" id="KW-0472">Membrane</keyword>
<reference evidence="2" key="1">
    <citation type="submission" date="2020-05" db="UniProtKB">
        <authorList>
            <consortium name="EnsemblMetazoa"/>
        </authorList>
    </citation>
    <scope>IDENTIFICATION</scope>
    <source>
        <strain evidence="2">Aabys</strain>
    </source>
</reference>
<proteinExistence type="predicted"/>
<organism evidence="2">
    <name type="scientific">Musca domestica</name>
    <name type="common">House fly</name>
    <dbReference type="NCBI Taxonomy" id="7370"/>
    <lineage>
        <taxon>Eukaryota</taxon>
        <taxon>Metazoa</taxon>
        <taxon>Ecdysozoa</taxon>
        <taxon>Arthropoda</taxon>
        <taxon>Hexapoda</taxon>
        <taxon>Insecta</taxon>
        <taxon>Pterygota</taxon>
        <taxon>Neoptera</taxon>
        <taxon>Endopterygota</taxon>
        <taxon>Diptera</taxon>
        <taxon>Brachycera</taxon>
        <taxon>Muscomorpha</taxon>
        <taxon>Muscoidea</taxon>
        <taxon>Muscidae</taxon>
        <taxon>Musca</taxon>
    </lineage>
</organism>
<keyword evidence="1" id="KW-1133">Transmembrane helix</keyword>
<dbReference type="EnsemblMetazoa" id="MDOA010624-RA">
    <property type="protein sequence ID" value="MDOA010624-PA"/>
    <property type="gene ID" value="MDOA010624"/>
</dbReference>
<protein>
    <submittedName>
        <fullName evidence="4">Uncharacterized protein LOC101893574</fullName>
    </submittedName>
</protein>
<accession>A0A1I8N1R0</accession>
<dbReference type="AlphaFoldDB" id="A0A1I8N1R0"/>
<evidence type="ECO:0000313" key="2">
    <source>
        <dbReference type="EnsemblMetazoa" id="MDOA010624-PA"/>
    </source>
</evidence>
<evidence type="ECO:0000256" key="1">
    <source>
        <dbReference type="SAM" id="Phobius"/>
    </source>
</evidence>
<keyword evidence="1" id="KW-0812">Transmembrane</keyword>